<evidence type="ECO:0000256" key="1">
    <source>
        <dbReference type="SAM" id="MobiDB-lite"/>
    </source>
</evidence>
<dbReference type="HOGENOM" id="CLU_351424_0_0_1"/>
<gene>
    <name evidence="2" type="ORF">GL50803_0035140</name>
</gene>
<feature type="region of interest" description="Disordered" evidence="1">
    <location>
        <begin position="424"/>
        <end position="447"/>
    </location>
</feature>
<sequence>MPPARVRLPPGHRVDHVSPRFHPRHPAPPAVARRPVPLHPALVPRSRSPTALDSLAHPEPSRYASCYPSGAQAQNSFRRRRFGAAYVESQGSSDAGQLEEMLRIERALAQPRTDQMLLERLAIGNVFRDQLVDSGARGNSAPPPRNKSFGPVIFDGNHNTISMSTITNTTLQTDRSFPLTTSESGFSSILTCGSDGLNNSTLCPGEAEPVKLSEESALHPGLHLETGISSPHPTILDNTANEDTLNTTGMLSISSGIKDAPQTAMSSLGHEPCVTFVDAHEDEKEHEDFLAADCSYSSSVITPMDTPFRTAPLTCNGYYSNLLSTMHRAGLVGAQMHAKKNFLLDAAESGLSVSNVLAHFGIKPLTDSLTSAHSTTLRSKAAQKMPARRSISSDTLQRKSILVPAPRSFSNSAAHIDAVTDSSRSLSAKQSINSTSNSLLDHSSKKDKDSFTEQSRVALELGETSADHKVSIKLVEVSKNDALKWATIERHNQQSSFPQEKQQEPQGLIGLTKRVCHVLPSLIDRIPDAVILDALQGSTATPMDAVPSTLKSASALRSDLRNKPMTTEEQDVLVSNARSALKSLRMSSSLPSASALRHIDTGAQNDFSRSRVIVADQRHLLASSKKLGASSIGNNVENKMTPLFITKYKDNLQSVDLDIITTTNKDWNFGNEMGGGNKATNMRYNRRSPTFTIKGRDGGLTDIPLEARCESQKEPPGGSLPTVSLASIPTSSVDARNNVQSKNNPIESFINARRSARFTEKGMVTQPITFDHTTGEFLYSELSSEIGRFSNELAVLKKQLA</sequence>
<evidence type="ECO:0000313" key="3">
    <source>
        <dbReference type="Proteomes" id="UP000001548"/>
    </source>
</evidence>
<accession>D3KGX8</accession>
<evidence type="ECO:0000313" key="2">
    <source>
        <dbReference type="EMBL" id="KAE8301399.1"/>
    </source>
</evidence>
<dbReference type="EMBL" id="AACB03000005">
    <property type="protein sequence ID" value="KAE8301399.1"/>
    <property type="molecule type" value="Genomic_DNA"/>
</dbReference>
<dbReference type="Proteomes" id="UP000001548">
    <property type="component" value="Unassembled WGS sequence"/>
</dbReference>
<feature type="compositionally biased region" description="Low complexity" evidence="1">
    <location>
        <begin position="30"/>
        <end position="41"/>
    </location>
</feature>
<feature type="region of interest" description="Disordered" evidence="1">
    <location>
        <begin position="376"/>
        <end position="395"/>
    </location>
</feature>
<organism evidence="2 3">
    <name type="scientific">Giardia intestinalis (strain ATCC 50803 / WB clone C6)</name>
    <name type="common">Giardia lamblia</name>
    <dbReference type="NCBI Taxonomy" id="184922"/>
    <lineage>
        <taxon>Eukaryota</taxon>
        <taxon>Metamonada</taxon>
        <taxon>Diplomonadida</taxon>
        <taxon>Hexamitidae</taxon>
        <taxon>Giardiinae</taxon>
        <taxon>Giardia</taxon>
    </lineage>
</organism>
<keyword evidence="3" id="KW-1185">Reference proteome</keyword>
<reference evidence="2 3" key="1">
    <citation type="journal article" date="2007" name="Science">
        <title>Genomic minimalism in the early diverging intestinal parasite Giardia lamblia.</title>
        <authorList>
            <person name="Morrison H.G."/>
            <person name="McArthur A.G."/>
            <person name="Gillin F.D."/>
            <person name="Aley S.B."/>
            <person name="Adam R.D."/>
            <person name="Olsen G.J."/>
            <person name="Best A.A."/>
            <person name="Cande W.Z."/>
            <person name="Chen F."/>
            <person name="Cipriano M.J."/>
            <person name="Davids B.J."/>
            <person name="Dawson S.C."/>
            <person name="Elmendorf H.G."/>
            <person name="Hehl A.B."/>
            <person name="Holder M.E."/>
            <person name="Huse S.M."/>
            <person name="Kim U.U."/>
            <person name="Lasek-Nesselquist E."/>
            <person name="Manning G."/>
            <person name="Nigam A."/>
            <person name="Nixon J.E."/>
            <person name="Palm D."/>
            <person name="Passamaneck N.E."/>
            <person name="Prabhu A."/>
            <person name="Reich C.I."/>
            <person name="Reiner D.S."/>
            <person name="Samuelson J."/>
            <person name="Svard S.G."/>
            <person name="Sogin M.L."/>
        </authorList>
    </citation>
    <scope>NUCLEOTIDE SEQUENCE [LARGE SCALE GENOMIC DNA]</scope>
    <source>
        <strain evidence="2 3">WB C6</strain>
    </source>
</reference>
<protein>
    <submittedName>
        <fullName evidence="2">Uncharacterized protein</fullName>
    </submittedName>
</protein>
<dbReference type="OMA" id="HNTISMS"/>
<feature type="compositionally biased region" description="Polar residues" evidence="1">
    <location>
        <begin position="424"/>
        <end position="441"/>
    </location>
</feature>
<dbReference type="AlphaFoldDB" id="D3KGX8"/>
<comment type="caution">
    <text evidence="2">The sequence shown here is derived from an EMBL/GenBank/DDBJ whole genome shotgun (WGS) entry which is preliminary data.</text>
</comment>
<feature type="region of interest" description="Disordered" evidence="1">
    <location>
        <begin position="1"/>
        <end position="69"/>
    </location>
</feature>
<dbReference type="VEuPathDB" id="GiardiaDB:GL50803_35140"/>
<proteinExistence type="predicted"/>
<name>D3KGX8_GIAIC</name>